<keyword evidence="5" id="KW-0443">Lipid metabolism</keyword>
<dbReference type="InterPro" id="IPR029063">
    <property type="entry name" value="SAM-dependent_MTases_sf"/>
</dbReference>
<dbReference type="CDD" id="cd02440">
    <property type="entry name" value="AdoMet_MTases"/>
    <property type="match status" value="1"/>
</dbReference>
<gene>
    <name evidence="6" type="ORF">O1D97_06520</name>
</gene>
<dbReference type="SUPFAM" id="SSF53335">
    <property type="entry name" value="S-adenosyl-L-methionine-dependent methyltransferases"/>
    <property type="match status" value="1"/>
</dbReference>
<dbReference type="EMBL" id="JAPUBN010000013">
    <property type="protein sequence ID" value="MCZ2721308.1"/>
    <property type="molecule type" value="Genomic_DNA"/>
</dbReference>
<keyword evidence="4" id="KW-0949">S-adenosyl-L-methionine</keyword>
<keyword evidence="7" id="KW-1185">Reference proteome</keyword>
<evidence type="ECO:0000256" key="1">
    <source>
        <dbReference type="ARBA" id="ARBA00010815"/>
    </source>
</evidence>
<evidence type="ECO:0000313" key="7">
    <source>
        <dbReference type="Proteomes" id="UP001149719"/>
    </source>
</evidence>
<dbReference type="RefSeq" id="WP_269123977.1">
    <property type="nucleotide sequence ID" value="NZ_JAPUBN010000013.1"/>
</dbReference>
<sequence length="429" mass="49204">MGSVNIANQKVSERRSVNFLDKFAKKCVMKALSKLKVGHLIIEEHFHEQGEADERVFHFGESKDSAQCVAHIHIHDRSVYWDLFINSSIGAGEAFMLNRWTTPDLVAVIQLMVKNLSLINQMDGDRPLWSRIGTKLAHLVNANTQKGAKQNISAHYDLGNDFFSLFLDPTMMYSAAIYPHANASLEEASTYKLDRICQKLELKADDHLLEIGTGWGGLAVHAAKYYGCKVTTTTISQEQYDFAKQRVEEEGLSKQVTLLLDDYRDLQGKYDKLVSIEMIEAVGHEYYDSYFSMCSQLLKDNGLMLIQAITIADQRYHYAKKSVDFIQRYIFPGGCLPSNEVIASKVSKHTNLQIVAVEDITEHYADTLKDWRNAFMQKKHQVRDMGFDDIFCRMWEFYLCYCEGGFRERAISTGQFVFAKPEWRFQANR</sequence>
<evidence type="ECO:0000256" key="4">
    <source>
        <dbReference type="ARBA" id="ARBA00022691"/>
    </source>
</evidence>
<dbReference type="PANTHER" id="PTHR43667">
    <property type="entry name" value="CYCLOPROPANE-FATTY-ACYL-PHOSPHOLIPID SYNTHASE"/>
    <property type="match status" value="1"/>
</dbReference>
<dbReference type="Gene3D" id="3.40.50.150">
    <property type="entry name" value="Vaccinia Virus protein VP39"/>
    <property type="match status" value="1"/>
</dbReference>
<dbReference type="Pfam" id="PF02353">
    <property type="entry name" value="CMAS"/>
    <property type="match status" value="1"/>
</dbReference>
<evidence type="ECO:0000313" key="6">
    <source>
        <dbReference type="EMBL" id="MCZ2721308.1"/>
    </source>
</evidence>
<organism evidence="6 7">
    <name type="scientific">Marinomonas phaeophyticola</name>
    <dbReference type="NCBI Taxonomy" id="3004091"/>
    <lineage>
        <taxon>Bacteria</taxon>
        <taxon>Pseudomonadati</taxon>
        <taxon>Pseudomonadota</taxon>
        <taxon>Gammaproteobacteria</taxon>
        <taxon>Oceanospirillales</taxon>
        <taxon>Oceanospirillaceae</taxon>
        <taxon>Marinomonas</taxon>
    </lineage>
</organism>
<evidence type="ECO:0000256" key="5">
    <source>
        <dbReference type="ARBA" id="ARBA00023098"/>
    </source>
</evidence>
<proteinExistence type="inferred from homology"/>
<protein>
    <submittedName>
        <fullName evidence="6">Cyclopropane-fatty-acyl-phospholipid synthase</fullName>
    </submittedName>
</protein>
<comment type="similarity">
    <text evidence="1">Belongs to the CFA/CMAS family.</text>
</comment>
<dbReference type="Proteomes" id="UP001149719">
    <property type="component" value="Unassembled WGS sequence"/>
</dbReference>
<dbReference type="InterPro" id="IPR050723">
    <property type="entry name" value="CFA/CMAS"/>
</dbReference>
<dbReference type="PANTHER" id="PTHR43667:SF2">
    <property type="entry name" value="FATTY ACID C-METHYL TRANSFERASE"/>
    <property type="match status" value="1"/>
</dbReference>
<reference evidence="6" key="1">
    <citation type="submission" date="2022-12" db="EMBL/GenBank/DDBJ databases">
        <title>Marinomonas 15G1-11 sp. nov, isolated from marine algae.</title>
        <authorList>
            <person name="Butt M."/>
            <person name="Choi D.G."/>
            <person name="Kim J.M."/>
            <person name="Lee J.K."/>
            <person name="Baek J.H."/>
            <person name="Jeon C.O."/>
        </authorList>
    </citation>
    <scope>NUCLEOTIDE SEQUENCE</scope>
    <source>
        <strain evidence="6">15G1-11</strain>
    </source>
</reference>
<name>A0ABT4JU47_9GAMM</name>
<dbReference type="PIRSF" id="PIRSF003085">
    <property type="entry name" value="CMAS"/>
    <property type="match status" value="1"/>
</dbReference>
<keyword evidence="2" id="KW-0489">Methyltransferase</keyword>
<comment type="caution">
    <text evidence="6">The sequence shown here is derived from an EMBL/GenBank/DDBJ whole genome shotgun (WGS) entry which is preliminary data.</text>
</comment>
<evidence type="ECO:0000256" key="2">
    <source>
        <dbReference type="ARBA" id="ARBA00022603"/>
    </source>
</evidence>
<dbReference type="InterPro" id="IPR003333">
    <property type="entry name" value="CMAS"/>
</dbReference>
<evidence type="ECO:0000256" key="3">
    <source>
        <dbReference type="ARBA" id="ARBA00022679"/>
    </source>
</evidence>
<accession>A0ABT4JU47</accession>
<keyword evidence="3" id="KW-0808">Transferase</keyword>